<dbReference type="AlphaFoldDB" id="A0AAD2DLR1"/>
<keyword evidence="3" id="KW-1185">Reference proteome</keyword>
<keyword evidence="1" id="KW-0964">Secreted</keyword>
<accession>A0AAD2DLR1</accession>
<sequence length="259" mass="27432">MAKLLMLPCKHLKSITCLFFLATTRWRASSARILDDVTPQFPFPINVSNQTVAPTTLPSGKLSATTTGHIPPTELAAPVVGPAASTSNIEPAQTTILVHVATTTSSEAVSSATSMKGSVAPTNASPESPLLVPLNTINGVINNNNFPSLISLNGSPTNTVLQNSGNNNIVNSGNNYAFVTAGQLLGGLTLQQLMFGSVTVVDNKITEWHELRSAVLGKAQGFYMASSSDCSNHMLVLTALFHGHHHKIDDRLVSLEFTE</sequence>
<proteinExistence type="inferred from homology"/>
<evidence type="ECO:0000256" key="1">
    <source>
        <dbReference type="RuleBase" id="RU363099"/>
    </source>
</evidence>
<feature type="signal peptide" evidence="1">
    <location>
        <begin position="1"/>
        <end position="31"/>
    </location>
</feature>
<evidence type="ECO:0000313" key="3">
    <source>
        <dbReference type="Proteomes" id="UP000834106"/>
    </source>
</evidence>
<comment type="subcellular location">
    <subcellularLocation>
        <location evidence="1">Secreted</location>
        <location evidence="1">Extracellular space</location>
        <location evidence="1">Apoplast</location>
    </subcellularLocation>
</comment>
<protein>
    <recommendedName>
        <fullName evidence="1">Dirigent protein</fullName>
    </recommendedName>
</protein>
<comment type="similarity">
    <text evidence="1">Belongs to the plant dirigent protein family.</text>
</comment>
<keyword evidence="1" id="KW-0052">Apoplast</keyword>
<reference evidence="2" key="1">
    <citation type="submission" date="2023-05" db="EMBL/GenBank/DDBJ databases">
        <authorList>
            <person name="Huff M."/>
        </authorList>
    </citation>
    <scope>NUCLEOTIDE SEQUENCE</scope>
</reference>
<gene>
    <name evidence="2" type="ORF">FPE_LOCUS6667</name>
</gene>
<dbReference type="PANTHER" id="PTHR46215:SF15">
    <property type="entry name" value="DIRIGENT PROTEIN 24"/>
    <property type="match status" value="1"/>
</dbReference>
<dbReference type="PANTHER" id="PTHR46215">
    <property type="entry name" value="DIRIGENT PROTEIN 24-RELATED"/>
    <property type="match status" value="1"/>
</dbReference>
<comment type="function">
    <text evidence="1">Dirigent proteins impart stereoselectivity on the phenoxy radical-coupling reaction, yielding optically active lignans from two molecules of coniferyl alcohol in the biosynthesis of lignans, flavonolignans, and alkaloids and thus plays a central role in plant secondary metabolism.</text>
</comment>
<feature type="chain" id="PRO_5041776185" description="Dirigent protein" evidence="1">
    <location>
        <begin position="32"/>
        <end position="259"/>
    </location>
</feature>
<dbReference type="Pfam" id="PF03018">
    <property type="entry name" value="Dirigent"/>
    <property type="match status" value="1"/>
</dbReference>
<organism evidence="2 3">
    <name type="scientific">Fraxinus pennsylvanica</name>
    <dbReference type="NCBI Taxonomy" id="56036"/>
    <lineage>
        <taxon>Eukaryota</taxon>
        <taxon>Viridiplantae</taxon>
        <taxon>Streptophyta</taxon>
        <taxon>Embryophyta</taxon>
        <taxon>Tracheophyta</taxon>
        <taxon>Spermatophyta</taxon>
        <taxon>Magnoliopsida</taxon>
        <taxon>eudicotyledons</taxon>
        <taxon>Gunneridae</taxon>
        <taxon>Pentapetalae</taxon>
        <taxon>asterids</taxon>
        <taxon>lamiids</taxon>
        <taxon>Lamiales</taxon>
        <taxon>Oleaceae</taxon>
        <taxon>Oleeae</taxon>
        <taxon>Fraxinus</taxon>
    </lineage>
</organism>
<dbReference type="EMBL" id="OU503039">
    <property type="protein sequence ID" value="CAI9759237.1"/>
    <property type="molecule type" value="Genomic_DNA"/>
</dbReference>
<dbReference type="Proteomes" id="UP000834106">
    <property type="component" value="Chromosome 4"/>
</dbReference>
<evidence type="ECO:0000313" key="2">
    <source>
        <dbReference type="EMBL" id="CAI9759237.1"/>
    </source>
</evidence>
<keyword evidence="1" id="KW-0732">Signal</keyword>
<comment type="subunit">
    <text evidence="1">Homodimer.</text>
</comment>
<name>A0AAD2DLR1_9LAMI</name>
<dbReference type="InterPro" id="IPR004265">
    <property type="entry name" value="Dirigent"/>
</dbReference>
<dbReference type="GO" id="GO:0048046">
    <property type="term" value="C:apoplast"/>
    <property type="evidence" value="ECO:0007669"/>
    <property type="project" value="UniProtKB-SubCell"/>
</dbReference>